<evidence type="ECO:0000256" key="4">
    <source>
        <dbReference type="ARBA" id="ARBA00022989"/>
    </source>
</evidence>
<feature type="compositionally biased region" description="Basic and acidic residues" evidence="7">
    <location>
        <begin position="10"/>
        <end position="24"/>
    </location>
</feature>
<name>A0A5N5I1L6_9ROSA</name>
<proteinExistence type="predicted"/>
<sequence>MGLLSWWKGNEPKAETKTSQDPKPTEAAPGMNGAVEVPRPPAAANITVFEFGSVAASADKVTLAGYCPVSEDLEPCRWEILPASGSEAPQFRFLLNLGLHGRSVNGYAFESSSSSSSKSLVWKKIRHCLDKQPLKQLRTKHYGSVHFHLASVTDGEKRKPNPARVQLAAHICTTTSSSLTRDEPCAPPSRHIQVGHRDEHHRPAGQHGGSGRLHCPSRGKSITDTITLSSSMSSTPKNRLKPKPKPEPYFQSSPNSIASLLEPSQSLFPSKHDFLRLIAVLAIASSVALTCNFLSSTLTDRHRKPYCDSSPDSLDFLPDSCEPCPSNGQCYEGKLDCLEGYKKHGKLCIEDGSIYDTSKKLAERVEIRLCEALAEFLCYGTGTIWIQENDIWNDLDKQDLVEHVGSDNAIYMYTKERTMETVNRMLDTRTNSHGVKELKCPDMLAEHYKPFSCRIRQWIAEHALLVYSVCALLVGSAFIIWKLQRRWRLATRVDELYQQVCEILEEKALMSKSVNGECEPWVVASRLRDHLLLPKERKDPILWKKVEELVQGDSHVDRYPMLVKGESKVVWEWQAKHYLQAHIICVIGSSMERRVHSILA</sequence>
<dbReference type="InterPro" id="IPR041885">
    <property type="entry name" value="MAN1_winged_helix_dom"/>
</dbReference>
<dbReference type="InterPro" id="IPR044780">
    <property type="entry name" value="Heh2/Src1"/>
</dbReference>
<dbReference type="GO" id="GO:0005783">
    <property type="term" value="C:endoplasmic reticulum"/>
    <property type="evidence" value="ECO:0007669"/>
    <property type="project" value="TreeGrafter"/>
</dbReference>
<keyword evidence="6" id="KW-0539">Nucleus</keyword>
<dbReference type="PANTHER" id="PTHR47808:SF2">
    <property type="entry name" value="LEM DOMAIN-CONTAINING PROTEIN 2"/>
    <property type="match status" value="1"/>
</dbReference>
<dbReference type="InterPro" id="IPR018996">
    <property type="entry name" value="Man1/Src1-like_C"/>
</dbReference>
<feature type="region of interest" description="Disordered" evidence="7">
    <location>
        <begin position="191"/>
        <end position="248"/>
    </location>
</feature>
<reference evidence="11" key="2">
    <citation type="submission" date="2019-10" db="EMBL/GenBank/DDBJ databases">
        <title>A de novo genome assembly of a pear dwarfing rootstock.</title>
        <authorList>
            <person name="Wang F."/>
            <person name="Wang J."/>
            <person name="Li S."/>
            <person name="Zhang Y."/>
            <person name="Fang M."/>
            <person name="Ma L."/>
            <person name="Zhao Y."/>
            <person name="Jiang S."/>
        </authorList>
    </citation>
    <scope>NUCLEOTIDE SEQUENCE [LARGE SCALE GENOMIC DNA]</scope>
</reference>
<evidence type="ECO:0000256" key="8">
    <source>
        <dbReference type="SAM" id="Phobius"/>
    </source>
</evidence>
<protein>
    <recommendedName>
        <fullName evidence="9">Man1/Src1-like C-terminal domain-containing protein</fullName>
    </recommendedName>
</protein>
<evidence type="ECO:0000256" key="3">
    <source>
        <dbReference type="ARBA" id="ARBA00022692"/>
    </source>
</evidence>
<feature type="region of interest" description="Disordered" evidence="7">
    <location>
        <begin position="1"/>
        <end position="36"/>
    </location>
</feature>
<evidence type="ECO:0000313" key="11">
    <source>
        <dbReference type="Proteomes" id="UP000327157"/>
    </source>
</evidence>
<evidence type="ECO:0000256" key="1">
    <source>
        <dbReference type="ARBA" id="ARBA00004540"/>
    </source>
</evidence>
<dbReference type="Proteomes" id="UP000327157">
    <property type="component" value="Chromosome 6"/>
</dbReference>
<evidence type="ECO:0000259" key="9">
    <source>
        <dbReference type="Pfam" id="PF09402"/>
    </source>
</evidence>
<feature type="transmembrane region" description="Helical" evidence="8">
    <location>
        <begin position="464"/>
        <end position="483"/>
    </location>
</feature>
<feature type="compositionally biased region" description="Polar residues" evidence="7">
    <location>
        <begin position="220"/>
        <end position="237"/>
    </location>
</feature>
<reference evidence="10 11" key="1">
    <citation type="submission" date="2019-09" db="EMBL/GenBank/DDBJ databases">
        <authorList>
            <person name="Ou C."/>
        </authorList>
    </citation>
    <scope>NUCLEOTIDE SEQUENCE [LARGE SCALE GENOMIC DNA]</scope>
    <source>
        <strain evidence="10">S2</strain>
        <tissue evidence="10">Leaf</tissue>
    </source>
</reference>
<comment type="subcellular location">
    <subcellularLocation>
        <location evidence="1">Nucleus inner membrane</location>
    </subcellularLocation>
</comment>
<feature type="transmembrane region" description="Helical" evidence="8">
    <location>
        <begin position="274"/>
        <end position="294"/>
    </location>
</feature>
<keyword evidence="2" id="KW-0597">Phosphoprotein</keyword>
<comment type="caution">
    <text evidence="10">The sequence shown here is derived from an EMBL/GenBank/DDBJ whole genome shotgun (WGS) entry which is preliminary data.</text>
</comment>
<gene>
    <name evidence="10" type="ORF">D8674_028539</name>
</gene>
<dbReference type="EMBL" id="SMOL01000120">
    <property type="protein sequence ID" value="KAB2632292.1"/>
    <property type="molecule type" value="Genomic_DNA"/>
</dbReference>
<evidence type="ECO:0000313" key="10">
    <source>
        <dbReference type="EMBL" id="KAB2632292.1"/>
    </source>
</evidence>
<accession>A0A5N5I1L6</accession>
<keyword evidence="4 8" id="KW-1133">Transmembrane helix</keyword>
<evidence type="ECO:0000256" key="7">
    <source>
        <dbReference type="SAM" id="MobiDB-lite"/>
    </source>
</evidence>
<evidence type="ECO:0000256" key="6">
    <source>
        <dbReference type="ARBA" id="ARBA00023242"/>
    </source>
</evidence>
<evidence type="ECO:0000256" key="2">
    <source>
        <dbReference type="ARBA" id="ARBA00022553"/>
    </source>
</evidence>
<dbReference type="GO" id="GO:0071763">
    <property type="term" value="P:nuclear membrane organization"/>
    <property type="evidence" value="ECO:0007669"/>
    <property type="project" value="TreeGrafter"/>
</dbReference>
<dbReference type="GO" id="GO:0003682">
    <property type="term" value="F:chromatin binding"/>
    <property type="evidence" value="ECO:0007669"/>
    <property type="project" value="InterPro"/>
</dbReference>
<keyword evidence="3 8" id="KW-0812">Transmembrane</keyword>
<dbReference type="OrthoDB" id="341403at2759"/>
<dbReference type="GO" id="GO:0034399">
    <property type="term" value="C:nuclear periphery"/>
    <property type="evidence" value="ECO:0007669"/>
    <property type="project" value="TreeGrafter"/>
</dbReference>
<feature type="domain" description="Man1/Src1-like C-terminal" evidence="9">
    <location>
        <begin position="315"/>
        <end position="573"/>
    </location>
</feature>
<keyword evidence="5 8" id="KW-0472">Membrane</keyword>
<evidence type="ECO:0000256" key="5">
    <source>
        <dbReference type="ARBA" id="ARBA00023136"/>
    </source>
</evidence>
<organism evidence="10 11">
    <name type="scientific">Pyrus ussuriensis x Pyrus communis</name>
    <dbReference type="NCBI Taxonomy" id="2448454"/>
    <lineage>
        <taxon>Eukaryota</taxon>
        <taxon>Viridiplantae</taxon>
        <taxon>Streptophyta</taxon>
        <taxon>Embryophyta</taxon>
        <taxon>Tracheophyta</taxon>
        <taxon>Spermatophyta</taxon>
        <taxon>Magnoliopsida</taxon>
        <taxon>eudicotyledons</taxon>
        <taxon>Gunneridae</taxon>
        <taxon>Pentapetalae</taxon>
        <taxon>rosids</taxon>
        <taxon>fabids</taxon>
        <taxon>Rosales</taxon>
        <taxon>Rosaceae</taxon>
        <taxon>Amygdaloideae</taxon>
        <taxon>Maleae</taxon>
        <taxon>Pyrus</taxon>
    </lineage>
</organism>
<reference evidence="10 11" key="3">
    <citation type="submission" date="2019-11" db="EMBL/GenBank/DDBJ databases">
        <title>A de novo genome assembly of a pear dwarfing rootstock.</title>
        <authorList>
            <person name="Wang F."/>
            <person name="Wang J."/>
            <person name="Li S."/>
            <person name="Zhang Y."/>
            <person name="Fang M."/>
            <person name="Ma L."/>
            <person name="Zhao Y."/>
            <person name="Jiang S."/>
        </authorList>
    </citation>
    <scope>NUCLEOTIDE SEQUENCE [LARGE SCALE GENOMIC DNA]</scope>
    <source>
        <strain evidence="10">S2</strain>
        <tissue evidence="10">Leaf</tissue>
    </source>
</reference>
<dbReference type="PANTHER" id="PTHR47808">
    <property type="entry name" value="INNER NUCLEAR MEMBRANE PROTEIN HEH2-RELATED"/>
    <property type="match status" value="1"/>
</dbReference>
<dbReference type="Gene3D" id="1.10.10.1180">
    <property type="entry name" value="MAN1, winged-helix domain"/>
    <property type="match status" value="1"/>
</dbReference>
<dbReference type="GO" id="GO:0005637">
    <property type="term" value="C:nuclear inner membrane"/>
    <property type="evidence" value="ECO:0007669"/>
    <property type="project" value="UniProtKB-SubCell"/>
</dbReference>
<dbReference type="Pfam" id="PF09402">
    <property type="entry name" value="MSC"/>
    <property type="match status" value="1"/>
</dbReference>
<dbReference type="AlphaFoldDB" id="A0A5N5I1L6"/>
<keyword evidence="11" id="KW-1185">Reference proteome</keyword>